<sequence>MELKEVYPGISVEKIMVYCIKVSFLDGTLI</sequence>
<dbReference type="EMBL" id="JAFBER010000002">
    <property type="protein sequence ID" value="MBM7644233.1"/>
    <property type="molecule type" value="Genomic_DNA"/>
</dbReference>
<dbReference type="Proteomes" id="UP000808914">
    <property type="component" value="Unassembled WGS sequence"/>
</dbReference>
<evidence type="ECO:0000313" key="1">
    <source>
        <dbReference type="EMBL" id="MBM7644233.1"/>
    </source>
</evidence>
<gene>
    <name evidence="1" type="ORF">JOD45_000426</name>
</gene>
<accession>A0ABS2PVY9</accession>
<evidence type="ECO:0008006" key="3">
    <source>
        <dbReference type="Google" id="ProtNLM"/>
    </source>
</evidence>
<evidence type="ECO:0000313" key="2">
    <source>
        <dbReference type="Proteomes" id="UP000808914"/>
    </source>
</evidence>
<protein>
    <recommendedName>
        <fullName evidence="3">DUF433 domain-containing protein</fullName>
    </recommendedName>
</protein>
<organism evidence="1 2">
    <name type="scientific">Scopulibacillus daqui</name>
    <dbReference type="NCBI Taxonomy" id="1469162"/>
    <lineage>
        <taxon>Bacteria</taxon>
        <taxon>Bacillati</taxon>
        <taxon>Bacillota</taxon>
        <taxon>Bacilli</taxon>
        <taxon>Bacillales</taxon>
        <taxon>Sporolactobacillaceae</taxon>
        <taxon>Scopulibacillus</taxon>
    </lineage>
</organism>
<keyword evidence="2" id="KW-1185">Reference proteome</keyword>
<proteinExistence type="predicted"/>
<comment type="caution">
    <text evidence="1">The sequence shown here is derived from an EMBL/GenBank/DDBJ whole genome shotgun (WGS) entry which is preliminary data.</text>
</comment>
<name>A0ABS2PVY9_9BACL</name>
<reference evidence="1 2" key="1">
    <citation type="submission" date="2021-01" db="EMBL/GenBank/DDBJ databases">
        <title>Genomic Encyclopedia of Type Strains, Phase IV (KMG-IV): sequencing the most valuable type-strain genomes for metagenomic binning, comparative biology and taxonomic classification.</title>
        <authorList>
            <person name="Goeker M."/>
        </authorList>
    </citation>
    <scope>NUCLEOTIDE SEQUENCE [LARGE SCALE GENOMIC DNA]</scope>
    <source>
        <strain evidence="1 2">DSM 28236</strain>
    </source>
</reference>